<sequence>MKHVHRLVAAMAVSLSAAAAGAATPVALLTPVAFAPTTDPRAEVRDDCKLGDMLAHHVGDALRRANKGPGTTDSMQGDVLKVTVTTIWGARGNNWTGPKGLGLDAVLLHDGVVVRSTSLHRTTMGGFWGAFKGICGFMERDSVSIGRDLARWSRDPKFVPPSEDAVAPEAASAPASEAAN</sequence>
<feature type="chain" id="PRO_5040891399" description="Lipoprotein" evidence="2">
    <location>
        <begin position="23"/>
        <end position="180"/>
    </location>
</feature>
<organism evidence="3 4">
    <name type="scientific">Scleromatobacter humisilvae</name>
    <dbReference type="NCBI Taxonomy" id="2897159"/>
    <lineage>
        <taxon>Bacteria</taxon>
        <taxon>Pseudomonadati</taxon>
        <taxon>Pseudomonadota</taxon>
        <taxon>Betaproteobacteria</taxon>
        <taxon>Burkholderiales</taxon>
        <taxon>Sphaerotilaceae</taxon>
        <taxon>Scleromatobacter</taxon>
    </lineage>
</organism>
<gene>
    <name evidence="3" type="ORF">LPC04_01035</name>
</gene>
<dbReference type="EMBL" id="JAJLJH010000001">
    <property type="protein sequence ID" value="MCK9684284.1"/>
    <property type="molecule type" value="Genomic_DNA"/>
</dbReference>
<evidence type="ECO:0000313" key="4">
    <source>
        <dbReference type="Proteomes" id="UP001139353"/>
    </source>
</evidence>
<name>A0A9X1YDR3_9BURK</name>
<dbReference type="Proteomes" id="UP001139353">
    <property type="component" value="Unassembled WGS sequence"/>
</dbReference>
<evidence type="ECO:0000256" key="2">
    <source>
        <dbReference type="SAM" id="SignalP"/>
    </source>
</evidence>
<dbReference type="AlphaFoldDB" id="A0A9X1YDR3"/>
<feature type="compositionally biased region" description="Low complexity" evidence="1">
    <location>
        <begin position="160"/>
        <end position="180"/>
    </location>
</feature>
<keyword evidence="2" id="KW-0732">Signal</keyword>
<feature type="signal peptide" evidence="2">
    <location>
        <begin position="1"/>
        <end position="22"/>
    </location>
</feature>
<proteinExistence type="predicted"/>
<accession>A0A9X1YDR3</accession>
<protein>
    <recommendedName>
        <fullName evidence="5">Lipoprotein</fullName>
    </recommendedName>
</protein>
<comment type="caution">
    <text evidence="3">The sequence shown here is derived from an EMBL/GenBank/DDBJ whole genome shotgun (WGS) entry which is preliminary data.</text>
</comment>
<evidence type="ECO:0000256" key="1">
    <source>
        <dbReference type="SAM" id="MobiDB-lite"/>
    </source>
</evidence>
<evidence type="ECO:0008006" key="5">
    <source>
        <dbReference type="Google" id="ProtNLM"/>
    </source>
</evidence>
<dbReference type="RefSeq" id="WP_275680318.1">
    <property type="nucleotide sequence ID" value="NZ_JAJLJH010000001.1"/>
</dbReference>
<evidence type="ECO:0000313" key="3">
    <source>
        <dbReference type="EMBL" id="MCK9684284.1"/>
    </source>
</evidence>
<keyword evidence="4" id="KW-1185">Reference proteome</keyword>
<reference evidence="3" key="1">
    <citation type="submission" date="2021-11" db="EMBL/GenBank/DDBJ databases">
        <title>BS-T2-15 a new species belonging to the Comamonadaceae family isolated from the soil of a French oak forest.</title>
        <authorList>
            <person name="Mieszkin S."/>
            <person name="Alain K."/>
        </authorList>
    </citation>
    <scope>NUCLEOTIDE SEQUENCE</scope>
    <source>
        <strain evidence="3">BS-T2-15</strain>
    </source>
</reference>
<feature type="region of interest" description="Disordered" evidence="1">
    <location>
        <begin position="154"/>
        <end position="180"/>
    </location>
</feature>